<organism evidence="2">
    <name type="scientific">Psilocybe cubensis</name>
    <name type="common">Psychedelic mushroom</name>
    <name type="synonym">Stropharia cubensis</name>
    <dbReference type="NCBI Taxonomy" id="181762"/>
    <lineage>
        <taxon>Eukaryota</taxon>
        <taxon>Fungi</taxon>
        <taxon>Dikarya</taxon>
        <taxon>Basidiomycota</taxon>
        <taxon>Agaricomycotina</taxon>
        <taxon>Agaricomycetes</taxon>
        <taxon>Agaricomycetidae</taxon>
        <taxon>Agaricales</taxon>
        <taxon>Agaricineae</taxon>
        <taxon>Strophariaceae</taxon>
        <taxon>Psilocybe</taxon>
    </lineage>
</organism>
<feature type="region of interest" description="Disordered" evidence="1">
    <location>
        <begin position="527"/>
        <end position="561"/>
    </location>
</feature>
<feature type="compositionally biased region" description="Polar residues" evidence="1">
    <location>
        <begin position="532"/>
        <end position="548"/>
    </location>
</feature>
<dbReference type="EMBL" id="JAFIQS010000012">
    <property type="protein sequence ID" value="KAG5164329.1"/>
    <property type="molecule type" value="Genomic_DNA"/>
</dbReference>
<comment type="caution">
    <text evidence="2">The sequence shown here is derived from an EMBL/GenBank/DDBJ whole genome shotgun (WGS) entry which is preliminary data.</text>
</comment>
<protein>
    <recommendedName>
        <fullName evidence="3">F-box domain-containing protein</fullName>
    </recommendedName>
</protein>
<gene>
    <name evidence="2" type="ORF">JR316_010835</name>
</gene>
<evidence type="ECO:0000313" key="2">
    <source>
        <dbReference type="EMBL" id="KAG5164329.1"/>
    </source>
</evidence>
<name>A0A8H8CGU7_PSICU</name>
<evidence type="ECO:0000256" key="1">
    <source>
        <dbReference type="SAM" id="MobiDB-lite"/>
    </source>
</evidence>
<reference evidence="2" key="1">
    <citation type="submission" date="2021-02" db="EMBL/GenBank/DDBJ databases">
        <title>Psilocybe cubensis genome.</title>
        <authorList>
            <person name="Mckernan K.J."/>
            <person name="Crawford S."/>
            <person name="Trippe A."/>
            <person name="Kane L.T."/>
            <person name="Mclaughlin S."/>
        </authorList>
    </citation>
    <scope>NUCLEOTIDE SEQUENCE [LARGE SCALE GENOMIC DNA]</scope>
    <source>
        <strain evidence="2">MGC-MH-2018</strain>
    </source>
</reference>
<dbReference type="OrthoDB" id="2269034at2759"/>
<feature type="region of interest" description="Disordered" evidence="1">
    <location>
        <begin position="436"/>
        <end position="459"/>
    </location>
</feature>
<accession>A0A8H8CGU7</accession>
<proteinExistence type="predicted"/>
<evidence type="ECO:0008006" key="3">
    <source>
        <dbReference type="Google" id="ProtNLM"/>
    </source>
</evidence>
<sequence length="613" mass="68793">MPTTTGLTRRNTEPIINTLFTDTKLGKNEKIAYIDNEIKRVEDSIVKLVMQRASLKRSRNAYSPAVNLPPELLSLIFEFACLPGCSGHDHKNDLHGEGLHGEISMGVSIGHGAVTPLFIGTVCSAWRRVAQSTTQLWSNVTVYMNNRHADTQAALLQTWLKHSGQRPLFIKLVEDDTNDQEDDNEEIDWGIDVTSTAVINVLAAHSKQWHTIDIFVPHSWKSVLAKIRHELPLLTNATLRVADCSPSLARVDAFAFAPQLREVRLVGYSVTDVHLPWAQLHRLDGEYFSPGDCLDTLHLGPQLRTCQFEQLSRGMQPFNIRPIRHEYLTSLELIMDTANDLNTLFGALTLPHLTELVLSLSDEESVLWPVIPLMRRSRFKLQSLHLVGSTPEEQQLIGFLEEQPSLKSLLLINPLTDTGGKLSYRFIDAMTSNKSIKTDDTERGEASESRNETGTEAHSSHLLPMLEHFEYQGTMSFSSHDLVDLLASRWRLMNNQESVRKTHPPNFSVFFGEAVIYKTEPADMQIMDESPPITSQTYHNPTSASSSQTDEEGSKTPAGKRTLEIAQLRTVVITTSKKLHFTTSDTQRVQQLMAEGMRLDFLATSALNFMANT</sequence>
<dbReference type="AlphaFoldDB" id="A0A8H8CGU7"/>